<keyword evidence="9" id="KW-0326">Glycosidase</keyword>
<dbReference type="InterPro" id="IPR013783">
    <property type="entry name" value="Ig-like_fold"/>
</dbReference>
<dbReference type="SUPFAM" id="SSF51445">
    <property type="entry name" value="(Trans)glycosidases"/>
    <property type="match status" value="1"/>
</dbReference>
<dbReference type="InterPro" id="IPR002772">
    <property type="entry name" value="Glyco_hydro_3_C"/>
</dbReference>
<dbReference type="GO" id="GO:0030245">
    <property type="term" value="P:cellulose catabolic process"/>
    <property type="evidence" value="ECO:0007669"/>
    <property type="project" value="UniProtKB-KW"/>
</dbReference>
<evidence type="ECO:0000256" key="8">
    <source>
        <dbReference type="ARBA" id="ARBA00023277"/>
    </source>
</evidence>
<evidence type="ECO:0000256" key="1">
    <source>
        <dbReference type="ARBA" id="ARBA00000448"/>
    </source>
</evidence>
<evidence type="ECO:0000256" key="9">
    <source>
        <dbReference type="ARBA" id="ARBA00023295"/>
    </source>
</evidence>
<dbReference type="InterPro" id="IPR036962">
    <property type="entry name" value="Glyco_hydro_3_N_sf"/>
</dbReference>
<dbReference type="InterPro" id="IPR036881">
    <property type="entry name" value="Glyco_hydro_3_C_sf"/>
</dbReference>
<dbReference type="GO" id="GO:0008422">
    <property type="term" value="F:beta-glucosidase activity"/>
    <property type="evidence" value="ECO:0007669"/>
    <property type="project" value="UniProtKB-EC"/>
</dbReference>
<evidence type="ECO:0000259" key="11">
    <source>
        <dbReference type="Pfam" id="PF00933"/>
    </source>
</evidence>
<keyword evidence="15" id="KW-1185">Reference proteome</keyword>
<evidence type="ECO:0000256" key="2">
    <source>
        <dbReference type="ARBA" id="ARBA00004987"/>
    </source>
</evidence>
<dbReference type="InterPro" id="IPR050288">
    <property type="entry name" value="Cellulose_deg_GH3"/>
</dbReference>
<gene>
    <name evidence="14" type="ORF">PPACK8108_LOCUS3483</name>
</gene>
<dbReference type="Gene3D" id="3.40.50.1700">
    <property type="entry name" value="Glycoside hydrolase family 3 C-terminal domain"/>
    <property type="match status" value="1"/>
</dbReference>
<dbReference type="PANTHER" id="PTHR42715:SF2">
    <property type="entry name" value="BETA-GLUCOSIDASE F-RELATED"/>
    <property type="match status" value="1"/>
</dbReference>
<keyword evidence="5 14" id="KW-0378">Hydrolase</keyword>
<evidence type="ECO:0000313" key="15">
    <source>
        <dbReference type="Proteomes" id="UP001153365"/>
    </source>
</evidence>
<evidence type="ECO:0000313" key="14">
    <source>
        <dbReference type="EMBL" id="CAH7668910.1"/>
    </source>
</evidence>
<dbReference type="Gene3D" id="2.60.40.10">
    <property type="entry name" value="Immunoglobulins"/>
    <property type="match status" value="1"/>
</dbReference>
<comment type="pathway">
    <text evidence="2">Glycan metabolism; cellulose degradation.</text>
</comment>
<reference evidence="14" key="1">
    <citation type="submission" date="2022-06" db="EMBL/GenBank/DDBJ databases">
        <authorList>
            <consortium name="SYNGENTA / RWTH Aachen University"/>
        </authorList>
    </citation>
    <scope>NUCLEOTIDE SEQUENCE</scope>
</reference>
<dbReference type="AlphaFoldDB" id="A0AAV0ANS4"/>
<name>A0AAV0ANS4_PHAPC</name>
<evidence type="ECO:0000259" key="12">
    <source>
        <dbReference type="Pfam" id="PF01915"/>
    </source>
</evidence>
<accession>A0AAV0ANS4</accession>
<keyword evidence="8" id="KW-0119">Carbohydrate metabolism</keyword>
<evidence type="ECO:0000256" key="7">
    <source>
        <dbReference type="ARBA" id="ARBA00023180"/>
    </source>
</evidence>
<dbReference type="SUPFAM" id="SSF52279">
    <property type="entry name" value="Beta-D-glucan exohydrolase, C-terminal domain"/>
    <property type="match status" value="1"/>
</dbReference>
<feature type="domain" description="Glycoside hydrolase family 3 N-terminal" evidence="11">
    <location>
        <begin position="24"/>
        <end position="276"/>
    </location>
</feature>
<keyword evidence="7" id="KW-0325">Glycoprotein</keyword>
<feature type="domain" description="Fibronectin type III-like" evidence="13">
    <location>
        <begin position="611"/>
        <end position="655"/>
    </location>
</feature>
<evidence type="ECO:0000256" key="3">
    <source>
        <dbReference type="ARBA" id="ARBA00005336"/>
    </source>
</evidence>
<dbReference type="Pfam" id="PF14310">
    <property type="entry name" value="Fn3-like"/>
    <property type="match status" value="1"/>
</dbReference>
<evidence type="ECO:0000256" key="5">
    <source>
        <dbReference type="ARBA" id="ARBA00022801"/>
    </source>
</evidence>
<dbReference type="InterPro" id="IPR001764">
    <property type="entry name" value="Glyco_hydro_3_N"/>
</dbReference>
<dbReference type="EC" id="3.2.1.21" evidence="4"/>
<feature type="domain" description="Glycoside hydrolase family 3 C-terminal" evidence="12">
    <location>
        <begin position="318"/>
        <end position="576"/>
    </location>
</feature>
<dbReference type="Pfam" id="PF00933">
    <property type="entry name" value="Glyco_hydro_3"/>
    <property type="match status" value="1"/>
</dbReference>
<dbReference type="InterPro" id="IPR017853">
    <property type="entry name" value="GH"/>
</dbReference>
<dbReference type="Pfam" id="PF01915">
    <property type="entry name" value="Glyco_hydro_3_C"/>
    <property type="match status" value="1"/>
</dbReference>
<sequence>MTLEEKVKVVQGQGRCVGTTFSVNGAVKIPEFCLQDGPAGLRQVTNATAFPAGISVAATWNRELMRARGVAMGEEWRANGAHVVLGPAIDVTRAPEGGRSWESFGADPYLNGEAGYETIVGIQSQGVQACPKHLIGYQQEHFRFDMSVEIDERTLREVYLHPFKRAIEADATCVMCSYNKLNGTWACKNPKLTGSDGLLRSEYGFKGYVVSDWGATHGSLLSATGTIETVKAGIDLEMPGGFILAGGGVFKKLKASVENKSLEVEAVNQMVTRILSSWLKLGQDEISFNVNNKNSVNGVNARSQTHIELSRKIGAASVIMLKNSKKSLPLGKPNSLAIVGIDAGDIKKKNCDMNACDLKGTIPVGWGSGANSLSNVISPFQAIQNHLKVESPKTQIFSSLNQDSKKARKICSNSEVAIVFLYSFSGEIGVGLTSVMGNFGDRSNLKVFDKGDELVLEVASSNSNTIVVIHSVGSVMMELWVDHPNVTAILIAGLPGEQTGPAIADVLFGKVNPSGRLPYTISKSENDFGVNVTPYNPLKFGFTPTVTYNEGLLTDYKRFDAFNVEPRYPFGHGLSYTNFTYSDLKVASPTNDGNFRFTATIRNSGELEGTEIAQLYIGFPPGSGEPPKLLRGFDTVTIPPGSQKSVQFIVKQNDLR</sequence>
<evidence type="ECO:0000256" key="4">
    <source>
        <dbReference type="ARBA" id="ARBA00012744"/>
    </source>
</evidence>
<keyword evidence="10" id="KW-0624">Polysaccharide degradation</keyword>
<dbReference type="PRINTS" id="PR00133">
    <property type="entry name" value="GLHYDRLASE3"/>
</dbReference>
<proteinExistence type="inferred from homology"/>
<dbReference type="Gene3D" id="3.20.20.300">
    <property type="entry name" value="Glycoside hydrolase, family 3, N-terminal domain"/>
    <property type="match status" value="1"/>
</dbReference>
<dbReference type="InterPro" id="IPR026891">
    <property type="entry name" value="Fn3-like"/>
</dbReference>
<protein>
    <recommendedName>
        <fullName evidence="4">beta-glucosidase</fullName>
        <ecNumber evidence="4">3.2.1.21</ecNumber>
    </recommendedName>
</protein>
<dbReference type="Proteomes" id="UP001153365">
    <property type="component" value="Unassembled WGS sequence"/>
</dbReference>
<evidence type="ECO:0000256" key="6">
    <source>
        <dbReference type="ARBA" id="ARBA00023001"/>
    </source>
</evidence>
<comment type="catalytic activity">
    <reaction evidence="1">
        <text>Hydrolysis of terminal, non-reducing beta-D-glucosyl residues with release of beta-D-glucose.</text>
        <dbReference type="EC" id="3.2.1.21"/>
    </reaction>
</comment>
<keyword evidence="6" id="KW-0136">Cellulose degradation</keyword>
<comment type="caution">
    <text evidence="14">The sequence shown here is derived from an EMBL/GenBank/DDBJ whole genome shotgun (WGS) entry which is preliminary data.</text>
</comment>
<evidence type="ECO:0000259" key="13">
    <source>
        <dbReference type="Pfam" id="PF14310"/>
    </source>
</evidence>
<dbReference type="FunFam" id="3.20.20.300:FF:000002">
    <property type="entry name" value="Probable beta-glucosidase"/>
    <property type="match status" value="1"/>
</dbReference>
<organism evidence="14 15">
    <name type="scientific">Phakopsora pachyrhizi</name>
    <name type="common">Asian soybean rust disease fungus</name>
    <dbReference type="NCBI Taxonomy" id="170000"/>
    <lineage>
        <taxon>Eukaryota</taxon>
        <taxon>Fungi</taxon>
        <taxon>Dikarya</taxon>
        <taxon>Basidiomycota</taxon>
        <taxon>Pucciniomycotina</taxon>
        <taxon>Pucciniomycetes</taxon>
        <taxon>Pucciniales</taxon>
        <taxon>Phakopsoraceae</taxon>
        <taxon>Phakopsora</taxon>
    </lineage>
</organism>
<dbReference type="PANTHER" id="PTHR42715">
    <property type="entry name" value="BETA-GLUCOSIDASE"/>
    <property type="match status" value="1"/>
</dbReference>
<comment type="similarity">
    <text evidence="3">Belongs to the glycosyl hydrolase 3 family.</text>
</comment>
<evidence type="ECO:0000256" key="10">
    <source>
        <dbReference type="ARBA" id="ARBA00023326"/>
    </source>
</evidence>
<dbReference type="EMBL" id="CALTRL010000620">
    <property type="protein sequence ID" value="CAH7668910.1"/>
    <property type="molecule type" value="Genomic_DNA"/>
</dbReference>